<dbReference type="InterPro" id="IPR008538">
    <property type="entry name" value="Uma2"/>
</dbReference>
<dbReference type="PANTHER" id="PTHR36558">
    <property type="entry name" value="GLR1098 PROTEIN"/>
    <property type="match status" value="1"/>
</dbReference>
<feature type="domain" description="Putative restriction endonuclease" evidence="2">
    <location>
        <begin position="15"/>
        <end position="168"/>
    </location>
</feature>
<dbReference type="CDD" id="cd06260">
    <property type="entry name" value="DUF820-like"/>
    <property type="match status" value="1"/>
</dbReference>
<dbReference type="RefSeq" id="WP_015279326.1">
    <property type="nucleotide sequence ID" value="NC_019940.1"/>
</dbReference>
<dbReference type="STRING" id="765912.Thimo_0306"/>
<dbReference type="InterPro" id="IPR011335">
    <property type="entry name" value="Restrct_endonuc-II-like"/>
</dbReference>
<dbReference type="eggNOG" id="COG4636">
    <property type="taxonomic scope" value="Bacteria"/>
</dbReference>
<evidence type="ECO:0000313" key="4">
    <source>
        <dbReference type="Proteomes" id="UP000010816"/>
    </source>
</evidence>
<reference evidence="3 4" key="1">
    <citation type="submission" date="2011-09" db="EMBL/GenBank/DDBJ databases">
        <title>Complete sequence of chromosome of Thioflavicoccus mobilis 8321.</title>
        <authorList>
            <consortium name="US DOE Joint Genome Institute"/>
            <person name="Lucas S."/>
            <person name="Han J."/>
            <person name="Lapidus A."/>
            <person name="Cheng J.-F."/>
            <person name="Goodwin L."/>
            <person name="Pitluck S."/>
            <person name="Peters L."/>
            <person name="Ovchinnikova G."/>
            <person name="Lu M."/>
            <person name="Detter J.C."/>
            <person name="Han C."/>
            <person name="Tapia R."/>
            <person name="Land M."/>
            <person name="Hauser L."/>
            <person name="Kyrpides N."/>
            <person name="Ivanova N."/>
            <person name="Pagani I."/>
            <person name="Vogl K."/>
            <person name="Liu Z."/>
            <person name="Imhoff J."/>
            <person name="Thiel V."/>
            <person name="Frigaard N.-U."/>
            <person name="Bryant D."/>
            <person name="Woyke T."/>
        </authorList>
    </citation>
    <scope>NUCLEOTIDE SEQUENCE [LARGE SCALE GENOMIC DNA]</scope>
    <source>
        <strain evidence="3 4">8321</strain>
    </source>
</reference>
<dbReference type="Gene3D" id="3.90.1570.10">
    <property type="entry name" value="tt1808, chain A"/>
    <property type="match status" value="1"/>
</dbReference>
<organism evidence="3 4">
    <name type="scientific">Thioflavicoccus mobilis 8321</name>
    <dbReference type="NCBI Taxonomy" id="765912"/>
    <lineage>
        <taxon>Bacteria</taxon>
        <taxon>Pseudomonadati</taxon>
        <taxon>Pseudomonadota</taxon>
        <taxon>Gammaproteobacteria</taxon>
        <taxon>Chromatiales</taxon>
        <taxon>Chromatiaceae</taxon>
        <taxon>Thioflavicoccus</taxon>
    </lineage>
</organism>
<feature type="region of interest" description="Disordered" evidence="1">
    <location>
        <begin position="217"/>
        <end position="237"/>
    </location>
</feature>
<keyword evidence="4" id="KW-1185">Reference proteome</keyword>
<dbReference type="Proteomes" id="UP000010816">
    <property type="component" value="Chromosome"/>
</dbReference>
<accession>L0GT44</accession>
<evidence type="ECO:0000256" key="1">
    <source>
        <dbReference type="SAM" id="MobiDB-lite"/>
    </source>
</evidence>
<dbReference type="EMBL" id="CP003051">
    <property type="protein sequence ID" value="AGA89176.1"/>
    <property type="molecule type" value="Genomic_DNA"/>
</dbReference>
<name>L0GT44_9GAMM</name>
<evidence type="ECO:0000259" key="2">
    <source>
        <dbReference type="Pfam" id="PF05685"/>
    </source>
</evidence>
<proteinExistence type="predicted"/>
<dbReference type="InterPro" id="IPR012296">
    <property type="entry name" value="Nuclease_put_TT1808"/>
</dbReference>
<protein>
    <recommendedName>
        <fullName evidence="2">Putative restriction endonuclease domain-containing protein</fullName>
    </recommendedName>
</protein>
<dbReference type="HOGENOM" id="CLU_076312_0_2_6"/>
<dbReference type="KEGG" id="tmb:Thimo_0306"/>
<sequence length="237" mass="26348">MEAARHTRDRHTYGDYLAWPDDVRYELIDGEAYPMAPAPTLEHQEVAGEIFRQLANALADPGQACRPFIAPVDVRLPRAAEADELIDTVVQPDVLVVCDPAKLDRRGVRGAPDLVVEVLSPATASHDHRRKRQVYERAGVREFWLVHPTDRMVTIYRLAESRFGKPEICELAGETPVAILSGDGLRRPLPSAHRSGKAARGRRDRCCSPAPSCVGRLTETGSPPRSGRSPCWRSCRR</sequence>
<dbReference type="Pfam" id="PF05685">
    <property type="entry name" value="Uma2"/>
    <property type="match status" value="1"/>
</dbReference>
<dbReference type="OrthoDB" id="9799703at2"/>
<dbReference type="PANTHER" id="PTHR36558:SF1">
    <property type="entry name" value="RESTRICTION ENDONUCLEASE DOMAIN-CONTAINING PROTEIN-RELATED"/>
    <property type="match status" value="1"/>
</dbReference>
<gene>
    <name evidence="3" type="ORF">Thimo_0306</name>
</gene>
<dbReference type="SUPFAM" id="SSF52980">
    <property type="entry name" value="Restriction endonuclease-like"/>
    <property type="match status" value="1"/>
</dbReference>
<dbReference type="AlphaFoldDB" id="L0GT44"/>
<evidence type="ECO:0000313" key="3">
    <source>
        <dbReference type="EMBL" id="AGA89176.1"/>
    </source>
</evidence>